<protein>
    <submittedName>
        <fullName evidence="1">Uncharacterized protein</fullName>
    </submittedName>
</protein>
<keyword evidence="2" id="KW-1185">Reference proteome</keyword>
<dbReference type="Proteomes" id="UP000001514">
    <property type="component" value="Unassembled WGS sequence"/>
</dbReference>
<organism evidence="2">
    <name type="scientific">Selaginella moellendorffii</name>
    <name type="common">Spikemoss</name>
    <dbReference type="NCBI Taxonomy" id="88036"/>
    <lineage>
        <taxon>Eukaryota</taxon>
        <taxon>Viridiplantae</taxon>
        <taxon>Streptophyta</taxon>
        <taxon>Embryophyta</taxon>
        <taxon>Tracheophyta</taxon>
        <taxon>Lycopodiopsida</taxon>
        <taxon>Selaginellales</taxon>
        <taxon>Selaginellaceae</taxon>
        <taxon>Selaginella</taxon>
    </lineage>
</organism>
<dbReference type="EMBL" id="GL377586">
    <property type="protein sequence ID" value="EFJ25721.1"/>
    <property type="molecule type" value="Genomic_DNA"/>
</dbReference>
<accession>D8RPQ7</accession>
<dbReference type="AlphaFoldDB" id="D8RPQ7"/>
<evidence type="ECO:0000313" key="2">
    <source>
        <dbReference type="Proteomes" id="UP000001514"/>
    </source>
</evidence>
<evidence type="ECO:0000313" key="1">
    <source>
        <dbReference type="EMBL" id="EFJ25721.1"/>
    </source>
</evidence>
<proteinExistence type="predicted"/>
<name>D8RPQ7_SELML</name>
<sequence length="100" mass="11187">MAKKQLRVKFFIFFRVSLRLHTMSLYSKMPSKRPLTSHGTCGIVNRPSNHNSVLSKGCQCIYVSQSILAGFGVKVKLIDSEFPLFKEGLSTDLCFSGVDL</sequence>
<dbReference type="Gramene" id="EFJ25721">
    <property type="protein sequence ID" value="EFJ25721"/>
    <property type="gene ID" value="SELMODRAFT_413634"/>
</dbReference>
<reference evidence="1 2" key="1">
    <citation type="journal article" date="2011" name="Science">
        <title>The Selaginella genome identifies genetic changes associated with the evolution of vascular plants.</title>
        <authorList>
            <person name="Banks J.A."/>
            <person name="Nishiyama T."/>
            <person name="Hasebe M."/>
            <person name="Bowman J.L."/>
            <person name="Gribskov M."/>
            <person name="dePamphilis C."/>
            <person name="Albert V.A."/>
            <person name="Aono N."/>
            <person name="Aoyama T."/>
            <person name="Ambrose B.A."/>
            <person name="Ashton N.W."/>
            <person name="Axtell M.J."/>
            <person name="Barker E."/>
            <person name="Barker M.S."/>
            <person name="Bennetzen J.L."/>
            <person name="Bonawitz N.D."/>
            <person name="Chapple C."/>
            <person name="Cheng C."/>
            <person name="Correa L.G."/>
            <person name="Dacre M."/>
            <person name="DeBarry J."/>
            <person name="Dreyer I."/>
            <person name="Elias M."/>
            <person name="Engstrom E.M."/>
            <person name="Estelle M."/>
            <person name="Feng L."/>
            <person name="Finet C."/>
            <person name="Floyd S.K."/>
            <person name="Frommer W.B."/>
            <person name="Fujita T."/>
            <person name="Gramzow L."/>
            <person name="Gutensohn M."/>
            <person name="Harholt J."/>
            <person name="Hattori M."/>
            <person name="Heyl A."/>
            <person name="Hirai T."/>
            <person name="Hiwatashi Y."/>
            <person name="Ishikawa M."/>
            <person name="Iwata M."/>
            <person name="Karol K.G."/>
            <person name="Koehler B."/>
            <person name="Kolukisaoglu U."/>
            <person name="Kubo M."/>
            <person name="Kurata T."/>
            <person name="Lalonde S."/>
            <person name="Li K."/>
            <person name="Li Y."/>
            <person name="Litt A."/>
            <person name="Lyons E."/>
            <person name="Manning G."/>
            <person name="Maruyama T."/>
            <person name="Michael T.P."/>
            <person name="Mikami K."/>
            <person name="Miyazaki S."/>
            <person name="Morinaga S."/>
            <person name="Murata T."/>
            <person name="Mueller-Roeber B."/>
            <person name="Nelson D.R."/>
            <person name="Obara M."/>
            <person name="Oguri Y."/>
            <person name="Olmstead R.G."/>
            <person name="Onodera N."/>
            <person name="Petersen B.L."/>
            <person name="Pils B."/>
            <person name="Prigge M."/>
            <person name="Rensing S.A."/>
            <person name="Riano-Pachon D.M."/>
            <person name="Roberts A.W."/>
            <person name="Sato Y."/>
            <person name="Scheller H.V."/>
            <person name="Schulz B."/>
            <person name="Schulz C."/>
            <person name="Shakirov E.V."/>
            <person name="Shibagaki N."/>
            <person name="Shinohara N."/>
            <person name="Shippen D.E."/>
            <person name="Soerensen I."/>
            <person name="Sotooka R."/>
            <person name="Sugimoto N."/>
            <person name="Sugita M."/>
            <person name="Sumikawa N."/>
            <person name="Tanurdzic M."/>
            <person name="Theissen G."/>
            <person name="Ulvskov P."/>
            <person name="Wakazuki S."/>
            <person name="Weng J.K."/>
            <person name="Willats W.W."/>
            <person name="Wipf D."/>
            <person name="Wolf P.G."/>
            <person name="Yang L."/>
            <person name="Zimmer A.D."/>
            <person name="Zhu Q."/>
            <person name="Mitros T."/>
            <person name="Hellsten U."/>
            <person name="Loque D."/>
            <person name="Otillar R."/>
            <person name="Salamov A."/>
            <person name="Schmutz J."/>
            <person name="Shapiro H."/>
            <person name="Lindquist E."/>
            <person name="Lucas S."/>
            <person name="Rokhsar D."/>
            <person name="Grigoriev I.V."/>
        </authorList>
    </citation>
    <scope>NUCLEOTIDE SEQUENCE [LARGE SCALE GENOMIC DNA]</scope>
</reference>
<dbReference type="HOGENOM" id="CLU_2311019_0_0_1"/>
<dbReference type="InParanoid" id="D8RPQ7"/>
<dbReference type="KEGG" id="smo:SELMODRAFT_413634"/>
<gene>
    <name evidence="1" type="ORF">SELMODRAFT_413634</name>
</gene>